<keyword evidence="5" id="KW-1185">Reference proteome</keyword>
<evidence type="ECO:0000313" key="5">
    <source>
        <dbReference type="Proteomes" id="UP000194012"/>
    </source>
</evidence>
<protein>
    <submittedName>
        <fullName evidence="4">Long-chain-fatty-acid--CoA ligase</fullName>
        <ecNumber evidence="4">6.2.1.3</ecNumber>
    </submittedName>
</protein>
<gene>
    <name evidence="4" type="primary">lcfB_5</name>
    <name evidence="4" type="ORF">ROG8370_03182</name>
</gene>
<dbReference type="Gene3D" id="3.30.300.30">
    <property type="match status" value="1"/>
</dbReference>
<dbReference type="RefSeq" id="WP_085828130.1">
    <property type="nucleotide sequence ID" value="NZ_FWFJ01000040.1"/>
</dbReference>
<organism evidence="4 5">
    <name type="scientific">Roseovarius gaetbuli</name>
    <dbReference type="NCBI Taxonomy" id="1356575"/>
    <lineage>
        <taxon>Bacteria</taxon>
        <taxon>Pseudomonadati</taxon>
        <taxon>Pseudomonadota</taxon>
        <taxon>Alphaproteobacteria</taxon>
        <taxon>Rhodobacterales</taxon>
        <taxon>Roseobacteraceae</taxon>
        <taxon>Roseovarius</taxon>
    </lineage>
</organism>
<dbReference type="EMBL" id="FWFJ01000040">
    <property type="protein sequence ID" value="SLN68035.1"/>
    <property type="molecule type" value="Genomic_DNA"/>
</dbReference>
<reference evidence="5" key="1">
    <citation type="submission" date="2017-03" db="EMBL/GenBank/DDBJ databases">
        <authorList>
            <person name="Rodrigo-Torres L."/>
            <person name="Arahal R.D."/>
            <person name="Lucena T."/>
        </authorList>
    </citation>
    <scope>NUCLEOTIDE SEQUENCE [LARGE SCALE GENOMIC DNA]</scope>
    <source>
        <strain evidence="5">CECT 8370</strain>
    </source>
</reference>
<proteinExistence type="inferred from homology"/>
<dbReference type="AlphaFoldDB" id="A0A1X7A1S4"/>
<dbReference type="PROSITE" id="PS00455">
    <property type="entry name" value="AMP_BINDING"/>
    <property type="match status" value="1"/>
</dbReference>
<evidence type="ECO:0000256" key="2">
    <source>
        <dbReference type="ARBA" id="ARBA00022598"/>
    </source>
</evidence>
<dbReference type="GO" id="GO:0031956">
    <property type="term" value="F:medium-chain fatty acid-CoA ligase activity"/>
    <property type="evidence" value="ECO:0007669"/>
    <property type="project" value="TreeGrafter"/>
</dbReference>
<accession>A0A1X7A1S4</accession>
<name>A0A1X7A1S4_9RHOB</name>
<dbReference type="GO" id="GO:0004467">
    <property type="term" value="F:long-chain fatty acid-CoA ligase activity"/>
    <property type="evidence" value="ECO:0007669"/>
    <property type="project" value="UniProtKB-EC"/>
</dbReference>
<dbReference type="SUPFAM" id="SSF56801">
    <property type="entry name" value="Acetyl-CoA synthetase-like"/>
    <property type="match status" value="1"/>
</dbReference>
<sequence>MHEVFAALARNAAQRPTAPAFRDEAQALDWRALAARVASLSAALADAPPVIGLAVPGGVDFVVADLAVTLSGRRFVPVPFFFSPEQQAHVLADAEVGAIIGAPRAAAFGLPVIAPNAPDRGADLPRYGGGATRVIYTSGSSGRPKGVVLGDRQLSGSVMALADVVGATAGDKHLSVLPLAQLLEQSCGVFLPILAGAETVFSAGATFALLGGPVAPFLAAMVRENPTTSLVAPTLLARWLDAIEAGGAPAPASLRFVAVGGALTPPSVLARAELHAIPVCEGYGLSECCAVVAMNPPNDAMAGTVGRVLDPLDVKIIDGEITVAGPTVMQGYLNGAAAPERWHTGDNGHFHEGRLVVEGRRDALIVTGAGRNISPEWVESRVTADPRIKGAALCHGADDSLVLVVALSTPIAPTDIAALLTDLPAYARPAAVIFAEPKHPGLLFPAGTPNRAVAADVARSGARFPLFENSEACLT</sequence>
<dbReference type="PANTHER" id="PTHR43201:SF5">
    <property type="entry name" value="MEDIUM-CHAIN ACYL-COA LIGASE ACSF2, MITOCHONDRIAL"/>
    <property type="match status" value="1"/>
</dbReference>
<dbReference type="InterPro" id="IPR042099">
    <property type="entry name" value="ANL_N_sf"/>
</dbReference>
<keyword evidence="2 4" id="KW-0436">Ligase</keyword>
<dbReference type="Proteomes" id="UP000194012">
    <property type="component" value="Unassembled WGS sequence"/>
</dbReference>
<dbReference type="InterPro" id="IPR000873">
    <property type="entry name" value="AMP-dep_synth/lig_dom"/>
</dbReference>
<feature type="domain" description="AMP-dependent synthetase/ligase" evidence="3">
    <location>
        <begin position="9"/>
        <end position="101"/>
    </location>
</feature>
<evidence type="ECO:0000259" key="3">
    <source>
        <dbReference type="Pfam" id="PF00501"/>
    </source>
</evidence>
<comment type="similarity">
    <text evidence="1">Belongs to the ATP-dependent AMP-binding enzyme family.</text>
</comment>
<dbReference type="InterPro" id="IPR045851">
    <property type="entry name" value="AMP-bd_C_sf"/>
</dbReference>
<evidence type="ECO:0000256" key="1">
    <source>
        <dbReference type="ARBA" id="ARBA00006432"/>
    </source>
</evidence>
<dbReference type="OrthoDB" id="9803968at2"/>
<dbReference type="Gene3D" id="3.40.50.12780">
    <property type="entry name" value="N-terminal domain of ligase-like"/>
    <property type="match status" value="1"/>
</dbReference>
<feature type="domain" description="AMP-dependent synthetase/ligase" evidence="3">
    <location>
        <begin position="134"/>
        <end position="333"/>
    </location>
</feature>
<dbReference type="InterPro" id="IPR020845">
    <property type="entry name" value="AMP-binding_CS"/>
</dbReference>
<dbReference type="Pfam" id="PF00501">
    <property type="entry name" value="AMP-binding"/>
    <property type="match status" value="2"/>
</dbReference>
<dbReference type="EC" id="6.2.1.3" evidence="4"/>
<dbReference type="PANTHER" id="PTHR43201">
    <property type="entry name" value="ACYL-COA SYNTHETASE"/>
    <property type="match status" value="1"/>
</dbReference>
<evidence type="ECO:0000313" key="4">
    <source>
        <dbReference type="EMBL" id="SLN68035.1"/>
    </source>
</evidence>